<reference evidence="2" key="1">
    <citation type="submission" date="2016-12" db="EMBL/GenBank/DDBJ databases">
        <title>Comparative genomic analysis reveals the diversity, evolution, and environmental adaptation strategies of the genus Vibrio.</title>
        <authorList>
            <person name="Lin H."/>
            <person name="Wang X."/>
            <person name="Zhang X.-H."/>
        </authorList>
    </citation>
    <scope>NUCLEOTIDE SEQUENCE [LARGE SCALE GENOMIC DNA]</scope>
    <source>
        <strain evidence="2">QT6D1</strain>
    </source>
</reference>
<organism evidence="1 2">
    <name type="scientific">Vibrio mediterranei</name>
    <dbReference type="NCBI Taxonomy" id="689"/>
    <lineage>
        <taxon>Bacteria</taxon>
        <taxon>Pseudomonadati</taxon>
        <taxon>Pseudomonadota</taxon>
        <taxon>Gammaproteobacteria</taxon>
        <taxon>Vibrionales</taxon>
        <taxon>Vibrionaceae</taxon>
        <taxon>Vibrio</taxon>
    </lineage>
</organism>
<accession>A0AAN1KQS3</accession>
<dbReference type="RefSeq" id="WP_088878671.1">
    <property type="nucleotide sequence ID" value="NZ_CP018309.1"/>
</dbReference>
<protein>
    <submittedName>
        <fullName evidence="1">Uncharacterized protein</fullName>
    </submittedName>
</protein>
<name>A0AAN1KQS3_9VIBR</name>
<evidence type="ECO:0000313" key="1">
    <source>
        <dbReference type="EMBL" id="ASI92818.1"/>
    </source>
</evidence>
<sequence length="227" mass="25956">MNKYIVTAMAFLPISVIADHHELSYYEPTMSFQTSKVGDTWVGTLSGTVQATEEINLGFEVDSTGYLELGAGYGMLLGETYTEAFATYGRADLVDIYNLGVFAGKMLTNEVLIFGSTSYEWRKSVFQSDDYPILSPNFNTHREWKASIGTSYTPINWLNFSYSLNHERIMSETTLEPSIYHADFTLTFKPKYIEPYVKYRYGQHRVRPGEPRTTEGTYEFGFNLNFK</sequence>
<dbReference type="Proteomes" id="UP000197092">
    <property type="component" value="Chromosome 2"/>
</dbReference>
<evidence type="ECO:0000313" key="2">
    <source>
        <dbReference type="Proteomes" id="UP000197092"/>
    </source>
</evidence>
<proteinExistence type="predicted"/>
<dbReference type="AlphaFoldDB" id="A0AAN1KQS3"/>
<dbReference type="KEGG" id="vsh:BSZ05_23940"/>
<gene>
    <name evidence="1" type="ORF">BSZ05_23940</name>
</gene>
<dbReference type="EMBL" id="CP018309">
    <property type="protein sequence ID" value="ASI92818.1"/>
    <property type="molecule type" value="Genomic_DNA"/>
</dbReference>